<keyword evidence="2" id="KW-1185">Reference proteome</keyword>
<gene>
    <name evidence="1" type="ORF">ThimaDRAFT_3523</name>
</gene>
<protein>
    <submittedName>
        <fullName evidence="1">Uncharacterized protein</fullName>
    </submittedName>
</protein>
<sequence length="128" mass="14609">MGDAHTTTASAVDRFRERLIDLARKKGVQGQDTAVRWNVRHGERDLKALSGKRLAERTRKAVTSYLEPLERIRGTRGRSFPFARKDRRTNAEIPEPTQHKTLRSMIKNLSHLNRADSSSVCRAASRRT</sequence>
<dbReference type="AlphaFoldDB" id="F9UF20"/>
<dbReference type="STRING" id="768671.ThimaDRAFT_3523"/>
<proteinExistence type="predicted"/>
<reference evidence="1 2" key="1">
    <citation type="submission" date="2011-06" db="EMBL/GenBank/DDBJ databases">
        <title>The draft genome of Thiocapsa marina 5811.</title>
        <authorList>
            <consortium name="US DOE Joint Genome Institute (JGI-PGF)"/>
            <person name="Lucas S."/>
            <person name="Han J."/>
            <person name="Cheng J.-F."/>
            <person name="Goodwin L."/>
            <person name="Pitluck S."/>
            <person name="Peters L."/>
            <person name="Land M.L."/>
            <person name="Hauser L."/>
            <person name="Vogl K."/>
            <person name="Liu Z."/>
            <person name="Imhoff J."/>
            <person name="Thiel V."/>
            <person name="Frigaard N.-U."/>
            <person name="Bryant D."/>
            <person name="Woyke T.J."/>
        </authorList>
    </citation>
    <scope>NUCLEOTIDE SEQUENCE [LARGE SCALE GENOMIC DNA]</scope>
    <source>
        <strain evidence="1 2">5811</strain>
    </source>
</reference>
<organism evidence="1 2">
    <name type="scientific">Thiocapsa marina 5811</name>
    <dbReference type="NCBI Taxonomy" id="768671"/>
    <lineage>
        <taxon>Bacteria</taxon>
        <taxon>Pseudomonadati</taxon>
        <taxon>Pseudomonadota</taxon>
        <taxon>Gammaproteobacteria</taxon>
        <taxon>Chromatiales</taxon>
        <taxon>Chromatiaceae</taxon>
        <taxon>Thiocapsa</taxon>
    </lineage>
</organism>
<name>F9UF20_9GAMM</name>
<evidence type="ECO:0000313" key="2">
    <source>
        <dbReference type="Proteomes" id="UP000005459"/>
    </source>
</evidence>
<dbReference type="EMBL" id="AFWV01000012">
    <property type="protein sequence ID" value="EGV17057.1"/>
    <property type="molecule type" value="Genomic_DNA"/>
</dbReference>
<dbReference type="Proteomes" id="UP000005459">
    <property type="component" value="Unassembled WGS sequence"/>
</dbReference>
<evidence type="ECO:0000313" key="1">
    <source>
        <dbReference type="EMBL" id="EGV17057.1"/>
    </source>
</evidence>
<accession>F9UF20</accession>